<keyword evidence="4" id="KW-0249">Electron transport</keyword>
<protein>
    <submittedName>
        <fullName evidence="9">C-type cytochrome</fullName>
    </submittedName>
</protein>
<dbReference type="Pfam" id="PF00034">
    <property type="entry name" value="Cytochrom_C"/>
    <property type="match status" value="1"/>
</dbReference>
<dbReference type="PANTHER" id="PTHR33751">
    <property type="entry name" value="CBB3-TYPE CYTOCHROME C OXIDASE SUBUNIT FIXP"/>
    <property type="match status" value="1"/>
</dbReference>
<evidence type="ECO:0000256" key="4">
    <source>
        <dbReference type="ARBA" id="ARBA00022982"/>
    </source>
</evidence>
<feature type="domain" description="Cytochrome c" evidence="8">
    <location>
        <begin position="16"/>
        <end position="98"/>
    </location>
</feature>
<evidence type="ECO:0000256" key="2">
    <source>
        <dbReference type="ARBA" id="ARBA00022617"/>
    </source>
</evidence>
<dbReference type="Proteomes" id="UP000595074">
    <property type="component" value="Chromosome"/>
</dbReference>
<reference evidence="9 10" key="1">
    <citation type="submission" date="2020-10" db="EMBL/GenBank/DDBJ databases">
        <title>The genome of sulfurovum sp.</title>
        <authorList>
            <person name="Xie S."/>
            <person name="Shao Z."/>
            <person name="Jiang L."/>
        </authorList>
    </citation>
    <scope>NUCLEOTIDE SEQUENCE [LARGE SCALE GENOMIC DNA]</scope>
    <source>
        <strain evidence="9 10">ST-419</strain>
    </source>
</reference>
<gene>
    <name evidence="9" type="ORF">IMZ28_02855</name>
</gene>
<dbReference type="InterPro" id="IPR050597">
    <property type="entry name" value="Cytochrome_c_Oxidase_Subunit"/>
</dbReference>
<keyword evidence="1" id="KW-0813">Transport</keyword>
<dbReference type="InterPro" id="IPR009056">
    <property type="entry name" value="Cyt_c-like_dom"/>
</dbReference>
<dbReference type="GO" id="GO:0020037">
    <property type="term" value="F:heme binding"/>
    <property type="evidence" value="ECO:0007669"/>
    <property type="project" value="InterPro"/>
</dbReference>
<proteinExistence type="predicted"/>
<dbReference type="SUPFAM" id="SSF46626">
    <property type="entry name" value="Cytochrome c"/>
    <property type="match status" value="1"/>
</dbReference>
<evidence type="ECO:0000256" key="7">
    <source>
        <dbReference type="SAM" id="SignalP"/>
    </source>
</evidence>
<dbReference type="PANTHER" id="PTHR33751:SF9">
    <property type="entry name" value="CYTOCHROME C4"/>
    <property type="match status" value="1"/>
</dbReference>
<evidence type="ECO:0000313" key="10">
    <source>
        <dbReference type="Proteomes" id="UP000595074"/>
    </source>
</evidence>
<evidence type="ECO:0000313" key="9">
    <source>
        <dbReference type="EMBL" id="QOR62433.1"/>
    </source>
</evidence>
<keyword evidence="3 6" id="KW-0479">Metal-binding</keyword>
<name>A0A7M1S4U7_9BACT</name>
<keyword evidence="2 6" id="KW-0349">Heme</keyword>
<dbReference type="GO" id="GO:0009055">
    <property type="term" value="F:electron transfer activity"/>
    <property type="evidence" value="ECO:0007669"/>
    <property type="project" value="InterPro"/>
</dbReference>
<evidence type="ECO:0000256" key="1">
    <source>
        <dbReference type="ARBA" id="ARBA00022448"/>
    </source>
</evidence>
<dbReference type="Gene3D" id="1.10.760.10">
    <property type="entry name" value="Cytochrome c-like domain"/>
    <property type="match status" value="1"/>
</dbReference>
<keyword evidence="7" id="KW-0732">Signal</keyword>
<dbReference type="AlphaFoldDB" id="A0A7M1S4U7"/>
<evidence type="ECO:0000256" key="5">
    <source>
        <dbReference type="ARBA" id="ARBA00023004"/>
    </source>
</evidence>
<sequence length="118" mass="13061">MLKPLLAVLLTILSIQANDTMEQLYMKNGCSSCHGIYGEGIGASPRLQGQREDILRKRLKDLKKGRTRTAFGTIMISFAKALSDSQIEEMSKYLAALKTTVNEERYEIEYDPAGDGGS</sequence>
<dbReference type="EMBL" id="CP063164">
    <property type="protein sequence ID" value="QOR62433.1"/>
    <property type="molecule type" value="Genomic_DNA"/>
</dbReference>
<feature type="signal peptide" evidence="7">
    <location>
        <begin position="1"/>
        <end position="17"/>
    </location>
</feature>
<organism evidence="9 10">
    <name type="scientific">Sulfurovum indicum</name>
    <dbReference type="NCBI Taxonomy" id="2779528"/>
    <lineage>
        <taxon>Bacteria</taxon>
        <taxon>Pseudomonadati</taxon>
        <taxon>Campylobacterota</taxon>
        <taxon>Epsilonproteobacteria</taxon>
        <taxon>Campylobacterales</taxon>
        <taxon>Sulfurovaceae</taxon>
        <taxon>Sulfurovum</taxon>
    </lineage>
</organism>
<keyword evidence="5 6" id="KW-0408">Iron</keyword>
<accession>A0A7M1S4U7</accession>
<dbReference type="PROSITE" id="PS51007">
    <property type="entry name" value="CYTC"/>
    <property type="match status" value="1"/>
</dbReference>
<evidence type="ECO:0000259" key="8">
    <source>
        <dbReference type="PROSITE" id="PS51007"/>
    </source>
</evidence>
<dbReference type="KEGG" id="sinu:IMZ28_02855"/>
<evidence type="ECO:0000256" key="3">
    <source>
        <dbReference type="ARBA" id="ARBA00022723"/>
    </source>
</evidence>
<dbReference type="InterPro" id="IPR036909">
    <property type="entry name" value="Cyt_c-like_dom_sf"/>
</dbReference>
<evidence type="ECO:0000256" key="6">
    <source>
        <dbReference type="PROSITE-ProRule" id="PRU00433"/>
    </source>
</evidence>
<keyword evidence="10" id="KW-1185">Reference proteome</keyword>
<dbReference type="RefSeq" id="WP_197549218.1">
    <property type="nucleotide sequence ID" value="NZ_CP063164.1"/>
</dbReference>
<dbReference type="GO" id="GO:0046872">
    <property type="term" value="F:metal ion binding"/>
    <property type="evidence" value="ECO:0007669"/>
    <property type="project" value="UniProtKB-KW"/>
</dbReference>
<feature type="chain" id="PRO_5029594767" evidence="7">
    <location>
        <begin position="18"/>
        <end position="118"/>
    </location>
</feature>